<gene>
    <name evidence="4" type="ORF">yc1106_09209</name>
</gene>
<dbReference type="GO" id="GO:0033314">
    <property type="term" value="P:mitotic DNA replication checkpoint signaling"/>
    <property type="evidence" value="ECO:0007669"/>
    <property type="project" value="TreeGrafter"/>
</dbReference>
<reference evidence="4" key="1">
    <citation type="submission" date="2021-12" db="EMBL/GenBank/DDBJ databases">
        <title>Curvularia clavata genome.</title>
        <authorList>
            <person name="Cao Y."/>
        </authorList>
    </citation>
    <scope>NUCLEOTIDE SEQUENCE</scope>
    <source>
        <strain evidence="4">Yc1106</strain>
    </source>
</reference>
<feature type="domain" description="BRCT" evidence="3">
    <location>
        <begin position="442"/>
        <end position="541"/>
    </location>
</feature>
<dbReference type="SUPFAM" id="SSF52113">
    <property type="entry name" value="BRCT domain"/>
    <property type="match status" value="3"/>
</dbReference>
<dbReference type="PANTHER" id="PTHR13561:SF20">
    <property type="entry name" value="DNA TOPOISOMERASE 2-BINDING PROTEIN 1"/>
    <property type="match status" value="1"/>
</dbReference>
<feature type="region of interest" description="Disordered" evidence="2">
    <location>
        <begin position="639"/>
        <end position="698"/>
    </location>
</feature>
<feature type="region of interest" description="Disordered" evidence="2">
    <location>
        <begin position="315"/>
        <end position="354"/>
    </location>
</feature>
<accession>A0A9Q8ZHS6</accession>
<feature type="compositionally biased region" description="Pro residues" evidence="2">
    <location>
        <begin position="643"/>
        <end position="656"/>
    </location>
</feature>
<name>A0A9Q8ZHS6_CURCL</name>
<dbReference type="Pfam" id="PF00533">
    <property type="entry name" value="BRCT"/>
    <property type="match status" value="1"/>
</dbReference>
<feature type="compositionally biased region" description="Polar residues" evidence="2">
    <location>
        <begin position="712"/>
        <end position="732"/>
    </location>
</feature>
<feature type="compositionally biased region" description="Polar residues" evidence="2">
    <location>
        <begin position="861"/>
        <end position="873"/>
    </location>
</feature>
<dbReference type="Pfam" id="PF12738">
    <property type="entry name" value="PTCB-BRCT"/>
    <property type="match status" value="2"/>
</dbReference>
<dbReference type="VEuPathDB" id="FungiDB:yc1106_09209"/>
<dbReference type="GO" id="GO:0007095">
    <property type="term" value="P:mitotic G2 DNA damage checkpoint signaling"/>
    <property type="evidence" value="ECO:0007669"/>
    <property type="project" value="TreeGrafter"/>
</dbReference>
<sequence>MRDLRNRAVRHNAIPGNRRVIIGGLGGYPAEEKLFFLHAWQLTAGAGADLQGKAERKEERDGAESEAMRCDVMRGEARRHQPGKNSDRQLGRALPSALHAHDIANSYAATTVMEATDGRYGTSQLPLAGAILCCTSIAPEQRAQLAAIGAQMGATIKLDLTSDVTHLIVGSIDSAKYRYVAKSRDDVKVLSPAWLEALREVWMSGDDDLDVAALEKEYRMPTFYGLKICLTGFDNPEQRRSIQETVDANGAEYHGDLTKAVTHLIAAMPSGKKYEHALNWRMKIVSLEWLEQSLERGMALDETLYNPTMPVHERGQGAWERRHPISPAVGKRTRDAESSQALNPFRRKLRRSASTKFGSQSDALWAGITAPSFERPADEDEWTEDTPAKQQSTRASTRTHTPVSPHRDASALAHDVLAESKPQDPADAQELALPLQPDDDSGYNGIFRGRLVCPHGFDAEKTSILRQHLESNGAHVITAFELNKFPLDRLKKGYVVIPHDAEVDLTALPDHAGSYISFVTNWWVERCLYGKRLVDPADDVLSRPFERLSISGFSGLTINSTGFSGIELLHVTKVVTLMGATYDEQLSAKTSVVICNPPTVNTPKLKFATDKRIPAVHVTWLWECLRSGRLQPYAEYQLNKTTQPPPQDPKPRPQPPANVTTEPLSEGSSKLREKAQASKIVSKPPQQQLPQRPGALNLTPFADATSKAITENLTHSSSDANSLNRNEKSSGITGYDVGASHPHQDTNVDRTRRPSVSSNHSNPFSRPRSSSAESLIAPVPRKSKHTGETVRGPLGPEPDSDSVMPQNTEPAVPQGGSKQREPEEEKDYSSILAQLRANRKTVPGPADQATSKTRQRRQLGRATSTRSNISAGESSGDILAHEDDENTVVVEEHQPSQTLGWDSPGAAKAREQMIRKLGGTVQDKSVPVEGIGVVRDVGGEGLTGRGARKRR</sequence>
<dbReference type="AlphaFoldDB" id="A0A9Q8ZHS6"/>
<dbReference type="SMART" id="SM00292">
    <property type="entry name" value="BRCT"/>
    <property type="match status" value="4"/>
</dbReference>
<evidence type="ECO:0000313" key="4">
    <source>
        <dbReference type="EMBL" id="USP81935.1"/>
    </source>
</evidence>
<dbReference type="GO" id="GO:0006270">
    <property type="term" value="P:DNA replication initiation"/>
    <property type="evidence" value="ECO:0007669"/>
    <property type="project" value="TreeGrafter"/>
</dbReference>
<feature type="compositionally biased region" description="Basic and acidic residues" evidence="2">
    <location>
        <begin position="742"/>
        <end position="752"/>
    </location>
</feature>
<dbReference type="PANTHER" id="PTHR13561">
    <property type="entry name" value="DNA REPLICATION REGULATOR DPB11-RELATED"/>
    <property type="match status" value="1"/>
</dbReference>
<dbReference type="EMBL" id="CP089280">
    <property type="protein sequence ID" value="USP81935.1"/>
    <property type="molecule type" value="Genomic_DNA"/>
</dbReference>
<evidence type="ECO:0000256" key="1">
    <source>
        <dbReference type="ARBA" id="ARBA00022737"/>
    </source>
</evidence>
<organism evidence="4 5">
    <name type="scientific">Curvularia clavata</name>
    <dbReference type="NCBI Taxonomy" id="95742"/>
    <lineage>
        <taxon>Eukaryota</taxon>
        <taxon>Fungi</taxon>
        <taxon>Dikarya</taxon>
        <taxon>Ascomycota</taxon>
        <taxon>Pezizomycotina</taxon>
        <taxon>Dothideomycetes</taxon>
        <taxon>Pleosporomycetidae</taxon>
        <taxon>Pleosporales</taxon>
        <taxon>Pleosporineae</taxon>
        <taxon>Pleosporaceae</taxon>
        <taxon>Curvularia</taxon>
    </lineage>
</organism>
<feature type="compositionally biased region" description="Polar residues" evidence="2">
    <location>
        <begin position="754"/>
        <end position="773"/>
    </location>
</feature>
<evidence type="ECO:0000313" key="5">
    <source>
        <dbReference type="Proteomes" id="UP001056012"/>
    </source>
</evidence>
<feature type="region of interest" description="Disordered" evidence="2">
    <location>
        <begin position="372"/>
        <end position="409"/>
    </location>
</feature>
<dbReference type="CDD" id="cd17723">
    <property type="entry name" value="BRCT_Rad4_rpt4"/>
    <property type="match status" value="1"/>
</dbReference>
<keyword evidence="5" id="KW-1185">Reference proteome</keyword>
<dbReference type="InterPro" id="IPR036420">
    <property type="entry name" value="BRCT_dom_sf"/>
</dbReference>
<dbReference type="OrthoDB" id="251770at2759"/>
<feature type="compositionally biased region" description="Polar residues" evidence="2">
    <location>
        <begin position="388"/>
        <end position="402"/>
    </location>
</feature>
<dbReference type="Gene3D" id="3.40.50.10190">
    <property type="entry name" value="BRCT domain"/>
    <property type="match status" value="4"/>
</dbReference>
<dbReference type="CDD" id="cd17731">
    <property type="entry name" value="BRCT_TopBP1_rpt2_like"/>
    <property type="match status" value="1"/>
</dbReference>
<feature type="domain" description="BRCT" evidence="3">
    <location>
        <begin position="122"/>
        <end position="195"/>
    </location>
</feature>
<evidence type="ECO:0000256" key="2">
    <source>
        <dbReference type="SAM" id="MobiDB-lite"/>
    </source>
</evidence>
<feature type="domain" description="BRCT" evidence="3">
    <location>
        <begin position="553"/>
        <end position="638"/>
    </location>
</feature>
<feature type="compositionally biased region" description="Polar residues" evidence="2">
    <location>
        <begin position="657"/>
        <end position="668"/>
    </location>
</feature>
<dbReference type="InterPro" id="IPR059215">
    <property type="entry name" value="BRCT2_TopBP1-like"/>
</dbReference>
<feature type="domain" description="BRCT" evidence="3">
    <location>
        <begin position="218"/>
        <end position="307"/>
    </location>
</feature>
<dbReference type="PROSITE" id="PS50172">
    <property type="entry name" value="BRCT"/>
    <property type="match status" value="4"/>
</dbReference>
<dbReference type="CDD" id="cd18433">
    <property type="entry name" value="BRCT_Rad4_rpt3"/>
    <property type="match status" value="1"/>
</dbReference>
<dbReference type="Proteomes" id="UP001056012">
    <property type="component" value="Chromosome 7"/>
</dbReference>
<protein>
    <recommendedName>
        <fullName evidence="3">BRCT domain-containing protein</fullName>
    </recommendedName>
</protein>
<dbReference type="InterPro" id="IPR001357">
    <property type="entry name" value="BRCT_dom"/>
</dbReference>
<proteinExistence type="predicted"/>
<keyword evidence="1" id="KW-0677">Repeat</keyword>
<evidence type="ECO:0000259" key="3">
    <source>
        <dbReference type="PROSITE" id="PS50172"/>
    </source>
</evidence>
<feature type="region of interest" description="Disordered" evidence="2">
    <location>
        <begin position="712"/>
        <end position="881"/>
    </location>
</feature>